<dbReference type="PROSITE" id="PS00636">
    <property type="entry name" value="DNAJ_1"/>
    <property type="match status" value="1"/>
</dbReference>
<dbReference type="SUPFAM" id="SSF46565">
    <property type="entry name" value="Chaperone J-domain"/>
    <property type="match status" value="1"/>
</dbReference>
<keyword evidence="4" id="KW-1185">Reference proteome</keyword>
<protein>
    <recommendedName>
        <fullName evidence="2">J domain-containing protein</fullName>
    </recommendedName>
</protein>
<dbReference type="AlphaFoldDB" id="A0A8J5XTE9"/>
<dbReference type="OrthoDB" id="10250354at2759"/>
<sequence length="327" mass="35005">MGIDAYKILGVSRDASDEEIKRAYRRLALRWHPDKNQGNKEAAEEKFKEIGCAFDALKDAARRAAYEREEATAAAVSGAAFRAPAGRRPAGAADPFGAQAGWQQFGFSRQQSFTFVDAERLFSELFGRGRSDPFAGFFDIGPNPRARAAAGRSGVGGSGPARGVSITITTTGADGVTRTTRRVGGDAHGALGADEHSGAYRRAHDAEAEARREAAREQAELRAALEASRIDAMEVDEQEALEEAEAAALAAAIEASRRESEALAERRRAEAAEEAAIAAAIAASRNDEVMRRARAEEERQLCIALARSRVDAAAAAREHGVQPVQRL</sequence>
<evidence type="ECO:0000313" key="4">
    <source>
        <dbReference type="Proteomes" id="UP000751190"/>
    </source>
</evidence>
<dbReference type="PROSITE" id="PS50076">
    <property type="entry name" value="DNAJ_2"/>
    <property type="match status" value="1"/>
</dbReference>
<dbReference type="SMART" id="SM00271">
    <property type="entry name" value="DnaJ"/>
    <property type="match status" value="1"/>
</dbReference>
<organism evidence="3 4">
    <name type="scientific">Diacronema lutheri</name>
    <name type="common">Unicellular marine alga</name>
    <name type="synonym">Monochrysis lutheri</name>
    <dbReference type="NCBI Taxonomy" id="2081491"/>
    <lineage>
        <taxon>Eukaryota</taxon>
        <taxon>Haptista</taxon>
        <taxon>Haptophyta</taxon>
        <taxon>Pavlovophyceae</taxon>
        <taxon>Pavlovales</taxon>
        <taxon>Pavlovaceae</taxon>
        <taxon>Diacronema</taxon>
    </lineage>
</organism>
<feature type="coiled-coil region" evidence="1">
    <location>
        <begin position="200"/>
        <end position="227"/>
    </location>
</feature>
<dbReference type="SMART" id="SM00726">
    <property type="entry name" value="UIM"/>
    <property type="match status" value="4"/>
</dbReference>
<dbReference type="Pfam" id="PF00226">
    <property type="entry name" value="DnaJ"/>
    <property type="match status" value="1"/>
</dbReference>
<dbReference type="CDD" id="cd06257">
    <property type="entry name" value="DnaJ"/>
    <property type="match status" value="1"/>
</dbReference>
<dbReference type="PRINTS" id="PR00625">
    <property type="entry name" value="JDOMAIN"/>
</dbReference>
<dbReference type="GO" id="GO:0005634">
    <property type="term" value="C:nucleus"/>
    <property type="evidence" value="ECO:0007669"/>
    <property type="project" value="TreeGrafter"/>
</dbReference>
<dbReference type="GO" id="GO:0005737">
    <property type="term" value="C:cytoplasm"/>
    <property type="evidence" value="ECO:0007669"/>
    <property type="project" value="TreeGrafter"/>
</dbReference>
<dbReference type="PANTHER" id="PTHR43948">
    <property type="entry name" value="DNAJ HOMOLOG SUBFAMILY B"/>
    <property type="match status" value="1"/>
</dbReference>
<dbReference type="InterPro" id="IPR036869">
    <property type="entry name" value="J_dom_sf"/>
</dbReference>
<keyword evidence="1" id="KW-0175">Coiled coil</keyword>
<dbReference type="GO" id="GO:0044183">
    <property type="term" value="F:protein folding chaperone"/>
    <property type="evidence" value="ECO:0007669"/>
    <property type="project" value="TreeGrafter"/>
</dbReference>
<comment type="caution">
    <text evidence="3">The sequence shown here is derived from an EMBL/GenBank/DDBJ whole genome shotgun (WGS) entry which is preliminary data.</text>
</comment>
<name>A0A8J5XTE9_DIALT</name>
<dbReference type="InterPro" id="IPR018253">
    <property type="entry name" value="DnaJ_domain_CS"/>
</dbReference>
<dbReference type="GO" id="GO:0051087">
    <property type="term" value="F:protein-folding chaperone binding"/>
    <property type="evidence" value="ECO:0007669"/>
    <property type="project" value="TreeGrafter"/>
</dbReference>
<dbReference type="GO" id="GO:0051082">
    <property type="term" value="F:unfolded protein binding"/>
    <property type="evidence" value="ECO:0007669"/>
    <property type="project" value="TreeGrafter"/>
</dbReference>
<reference evidence="3" key="1">
    <citation type="submission" date="2021-05" db="EMBL/GenBank/DDBJ databases">
        <title>The genome of the haptophyte Pavlova lutheri (Diacronema luteri, Pavlovales) - a model for lipid biosynthesis in eukaryotic algae.</title>
        <authorList>
            <person name="Hulatt C.J."/>
            <person name="Posewitz M.C."/>
        </authorList>
    </citation>
    <scope>NUCLEOTIDE SEQUENCE</scope>
    <source>
        <strain evidence="3">NIVA-4/92</strain>
    </source>
</reference>
<dbReference type="Gene3D" id="1.10.287.110">
    <property type="entry name" value="DnaJ domain"/>
    <property type="match status" value="1"/>
</dbReference>
<dbReference type="Proteomes" id="UP000751190">
    <property type="component" value="Unassembled WGS sequence"/>
</dbReference>
<evidence type="ECO:0000259" key="2">
    <source>
        <dbReference type="PROSITE" id="PS50076"/>
    </source>
</evidence>
<accession>A0A8J5XTE9</accession>
<evidence type="ECO:0000313" key="3">
    <source>
        <dbReference type="EMBL" id="KAG8470189.1"/>
    </source>
</evidence>
<dbReference type="InterPro" id="IPR003903">
    <property type="entry name" value="UIM_dom"/>
</dbReference>
<dbReference type="PANTHER" id="PTHR43948:SF14">
    <property type="entry name" value="PROTEIN DNAJ, PUTATIVE-RELATED"/>
    <property type="match status" value="1"/>
</dbReference>
<dbReference type="EMBL" id="JAGTXO010000001">
    <property type="protein sequence ID" value="KAG8470189.1"/>
    <property type="molecule type" value="Genomic_DNA"/>
</dbReference>
<evidence type="ECO:0000256" key="1">
    <source>
        <dbReference type="SAM" id="Coils"/>
    </source>
</evidence>
<gene>
    <name evidence="3" type="ORF">KFE25_008610</name>
</gene>
<proteinExistence type="predicted"/>
<dbReference type="InterPro" id="IPR001623">
    <property type="entry name" value="DnaJ_domain"/>
</dbReference>
<feature type="domain" description="J" evidence="2">
    <location>
        <begin position="4"/>
        <end position="70"/>
    </location>
</feature>